<feature type="signal peptide" evidence="1">
    <location>
        <begin position="1"/>
        <end position="19"/>
    </location>
</feature>
<sequence length="544" mass="59205">MRNLSVLLFAFTLIVPAFADEAHHHEMPASGNYGTVHFPTSCSAAAQPKFERAVAILHSFGYETARKAFEGVAQQDTHCAMAYWGVAMTQYHGLWRQVWPAEGKAAVDKARAVIAGNAKATARERAYIEALGNIFDQSATPLPKRELAYEQAMAKLYADYPNDHEATIFYALALDVDAPPTDKTYANQKKARDILVPIFKQEPNHPGLAHYIIHVSDFPPLAADALSAARRYAQIAPSSPHAQHMPSHIFTRLGLWDEAIASNRASAASAERDQLATNSAEALGQRMHALDYLEYAYLQEGRYVDAREIVILAKRVGEEGVGGSTAKGKGMNAIGGYADAAIPARFALERHEWAEAAALPDPTGMTANDAITWYAKGLGLAHTIDVEELARDTARVRAVVGKLAAIRDHLSGSGDAYWANQVEIQRLQVLAWAEGAEQDMDGALQHARAAADLEDATEKAPVTPGPVLPARENLAQMLILMGMQKTAMPELEKVLETSPNRLNPMAALASIARDFGDAEKAKLYQAKVDELKRKTILKQVSAPK</sequence>
<feature type="chain" id="PRO_5037748838" description="TPR repeat protein" evidence="1">
    <location>
        <begin position="20"/>
        <end position="544"/>
    </location>
</feature>
<comment type="caution">
    <text evidence="2">The sequence shown here is derived from an EMBL/GenBank/DDBJ whole genome shotgun (WGS) entry which is preliminary data.</text>
</comment>
<dbReference type="EMBL" id="JACPNR010000009">
    <property type="protein sequence ID" value="MBI2678522.1"/>
    <property type="molecule type" value="Genomic_DNA"/>
</dbReference>
<evidence type="ECO:0000313" key="2">
    <source>
        <dbReference type="EMBL" id="MBI2678522.1"/>
    </source>
</evidence>
<evidence type="ECO:0000313" key="3">
    <source>
        <dbReference type="Proteomes" id="UP000779809"/>
    </source>
</evidence>
<evidence type="ECO:0008006" key="4">
    <source>
        <dbReference type="Google" id="ProtNLM"/>
    </source>
</evidence>
<dbReference type="Proteomes" id="UP000779809">
    <property type="component" value="Unassembled WGS sequence"/>
</dbReference>
<organism evidence="2 3">
    <name type="scientific">Candidatus Korobacter versatilis</name>
    <dbReference type="NCBI Taxonomy" id="658062"/>
    <lineage>
        <taxon>Bacteria</taxon>
        <taxon>Pseudomonadati</taxon>
        <taxon>Acidobacteriota</taxon>
        <taxon>Terriglobia</taxon>
        <taxon>Terriglobales</taxon>
        <taxon>Candidatus Korobacteraceae</taxon>
        <taxon>Candidatus Korobacter</taxon>
    </lineage>
</organism>
<dbReference type="PANTHER" id="PTHR45588:SF1">
    <property type="entry name" value="WW DOMAIN-CONTAINING PROTEIN"/>
    <property type="match status" value="1"/>
</dbReference>
<dbReference type="PANTHER" id="PTHR45588">
    <property type="entry name" value="TPR DOMAIN-CONTAINING PROTEIN"/>
    <property type="match status" value="1"/>
</dbReference>
<protein>
    <recommendedName>
        <fullName evidence="4">TPR repeat protein</fullName>
    </recommendedName>
</protein>
<proteinExistence type="predicted"/>
<dbReference type="Gene3D" id="1.25.40.10">
    <property type="entry name" value="Tetratricopeptide repeat domain"/>
    <property type="match status" value="1"/>
</dbReference>
<reference evidence="2" key="1">
    <citation type="submission" date="2020-07" db="EMBL/GenBank/DDBJ databases">
        <title>Huge and variable diversity of episymbiotic CPR bacteria and DPANN archaea in groundwater ecosystems.</title>
        <authorList>
            <person name="He C.Y."/>
            <person name="Keren R."/>
            <person name="Whittaker M."/>
            <person name="Farag I.F."/>
            <person name="Doudna J."/>
            <person name="Cate J.H.D."/>
            <person name="Banfield J.F."/>
        </authorList>
    </citation>
    <scope>NUCLEOTIDE SEQUENCE</scope>
    <source>
        <strain evidence="2">NC_groundwater_580_Pr5_B-0.1um_64_19</strain>
    </source>
</reference>
<name>A0A932EPQ8_9BACT</name>
<keyword evidence="1" id="KW-0732">Signal</keyword>
<dbReference type="SUPFAM" id="SSF48452">
    <property type="entry name" value="TPR-like"/>
    <property type="match status" value="1"/>
</dbReference>
<dbReference type="AlphaFoldDB" id="A0A932EPQ8"/>
<dbReference type="InterPro" id="IPR011990">
    <property type="entry name" value="TPR-like_helical_dom_sf"/>
</dbReference>
<gene>
    <name evidence="2" type="ORF">HYX28_07045</name>
</gene>
<evidence type="ECO:0000256" key="1">
    <source>
        <dbReference type="SAM" id="SignalP"/>
    </source>
</evidence>
<accession>A0A932EPQ8</accession>